<dbReference type="RefSeq" id="WP_189571171.1">
    <property type="nucleotide sequence ID" value="NZ_BMXI01000012.1"/>
</dbReference>
<dbReference type="Gene3D" id="1.20.1600.10">
    <property type="entry name" value="Outer membrane efflux proteins (OEP)"/>
    <property type="match status" value="1"/>
</dbReference>
<name>A0A918TS49_9BACT</name>
<dbReference type="EMBL" id="BMXI01000012">
    <property type="protein sequence ID" value="GHC59684.1"/>
    <property type="molecule type" value="Genomic_DNA"/>
</dbReference>
<keyword evidence="2" id="KW-0812">Transmembrane</keyword>
<dbReference type="GO" id="GO:0005886">
    <property type="term" value="C:plasma membrane"/>
    <property type="evidence" value="ECO:0007669"/>
    <property type="project" value="UniProtKB-SubCell"/>
</dbReference>
<dbReference type="NCBIfam" id="TIGR01845">
    <property type="entry name" value="outer_NodT"/>
    <property type="match status" value="1"/>
</dbReference>
<accession>A0A918TS49</accession>
<keyword evidence="2" id="KW-0472">Membrane</keyword>
<dbReference type="PANTHER" id="PTHR30203:SF25">
    <property type="entry name" value="OUTER MEMBRANE PROTEIN-RELATED"/>
    <property type="match status" value="1"/>
</dbReference>
<comment type="subcellular location">
    <subcellularLocation>
        <location evidence="2">Cell membrane</location>
        <topology evidence="2">Lipid-anchor</topology>
    </subcellularLocation>
</comment>
<reference evidence="3" key="1">
    <citation type="journal article" date="2014" name="Int. J. Syst. Evol. Microbiol.">
        <title>Complete genome sequence of Corynebacterium casei LMG S-19264T (=DSM 44701T), isolated from a smear-ripened cheese.</title>
        <authorList>
            <consortium name="US DOE Joint Genome Institute (JGI-PGF)"/>
            <person name="Walter F."/>
            <person name="Albersmeier A."/>
            <person name="Kalinowski J."/>
            <person name="Ruckert C."/>
        </authorList>
    </citation>
    <scope>NUCLEOTIDE SEQUENCE</scope>
    <source>
        <strain evidence="3">KCTC 12988</strain>
    </source>
</reference>
<comment type="caution">
    <text evidence="3">The sequence shown here is derived from an EMBL/GenBank/DDBJ whole genome shotgun (WGS) entry which is preliminary data.</text>
</comment>
<comment type="similarity">
    <text evidence="1 2">Belongs to the outer membrane factor (OMF) (TC 1.B.17) family.</text>
</comment>
<keyword evidence="2" id="KW-0732">Signal</keyword>
<sequence>MRRSRRRFVGALAVLLTLPGCFQAGPDYQDPKLRVPGFWRSSREGVVQDDYWTAAITADQSAKRTGAELWWEKFDDKTLSLLIRHTRKHHPTAYAAQARIREARAQQNVLAAAWFPWFGTNDEAQFGESSSANYLAAFEAGWEADLAGKTSRGVEAATAEWESAIEWQRDSMVVLTADVAMNYIASRTLEERLSRATEAAAEFREIHRILVEREEAGVAPRSDVIESQAQLQTREARLPKLRQELEVSKIRLANSCGIYPVALGDLMEKNPGIPKPPHKILLSAPANMLRNRPDVRREERKLAAQTARIGLAEAELYPILSVSGALSWESESASDLFSQVNRLFGFGPKLKWRIFEACKIQHRVDEETAQMNLRLAAYQQQVLDAVSEIEIAMTRLETESEYANRQLEAVNAHRESVKMIRESYLAGFVDLRRLLNALIDYHDTRDEEAAAQGRRSAFAAALFKSIGGGQMAD</sequence>
<organism evidence="3 4">
    <name type="scientific">Roseibacillus persicicus</name>
    <dbReference type="NCBI Taxonomy" id="454148"/>
    <lineage>
        <taxon>Bacteria</taxon>
        <taxon>Pseudomonadati</taxon>
        <taxon>Verrucomicrobiota</taxon>
        <taxon>Verrucomicrobiia</taxon>
        <taxon>Verrucomicrobiales</taxon>
        <taxon>Verrucomicrobiaceae</taxon>
        <taxon>Roseibacillus</taxon>
    </lineage>
</organism>
<dbReference type="Gene3D" id="2.20.200.10">
    <property type="entry name" value="Outer membrane efflux proteins (OEP)"/>
    <property type="match status" value="1"/>
</dbReference>
<dbReference type="Proteomes" id="UP000644507">
    <property type="component" value="Unassembled WGS sequence"/>
</dbReference>
<dbReference type="Pfam" id="PF02321">
    <property type="entry name" value="OEP"/>
    <property type="match status" value="2"/>
</dbReference>
<protein>
    <submittedName>
        <fullName evidence="3">RND transporter</fullName>
    </submittedName>
</protein>
<dbReference type="PANTHER" id="PTHR30203">
    <property type="entry name" value="OUTER MEMBRANE CATION EFFLUX PROTEIN"/>
    <property type="match status" value="1"/>
</dbReference>
<gene>
    <name evidence="3" type="ORF">GCM10007100_28640</name>
</gene>
<evidence type="ECO:0000256" key="2">
    <source>
        <dbReference type="RuleBase" id="RU362097"/>
    </source>
</evidence>
<keyword evidence="2" id="KW-0449">Lipoprotein</keyword>
<dbReference type="InterPro" id="IPR010131">
    <property type="entry name" value="MdtP/NodT-like"/>
</dbReference>
<feature type="signal peptide" evidence="2">
    <location>
        <begin position="1"/>
        <end position="24"/>
    </location>
</feature>
<keyword evidence="2" id="KW-0564">Palmitate</keyword>
<evidence type="ECO:0000313" key="4">
    <source>
        <dbReference type="Proteomes" id="UP000644507"/>
    </source>
</evidence>
<dbReference type="GO" id="GO:0015562">
    <property type="term" value="F:efflux transmembrane transporter activity"/>
    <property type="evidence" value="ECO:0007669"/>
    <property type="project" value="InterPro"/>
</dbReference>
<evidence type="ECO:0000313" key="3">
    <source>
        <dbReference type="EMBL" id="GHC59684.1"/>
    </source>
</evidence>
<keyword evidence="4" id="KW-1185">Reference proteome</keyword>
<feature type="chain" id="PRO_5038165466" evidence="2">
    <location>
        <begin position="25"/>
        <end position="473"/>
    </location>
</feature>
<reference evidence="3" key="2">
    <citation type="submission" date="2020-09" db="EMBL/GenBank/DDBJ databases">
        <authorList>
            <person name="Sun Q."/>
            <person name="Kim S."/>
        </authorList>
    </citation>
    <scope>NUCLEOTIDE SEQUENCE</scope>
    <source>
        <strain evidence="3">KCTC 12988</strain>
    </source>
</reference>
<dbReference type="SUPFAM" id="SSF56954">
    <property type="entry name" value="Outer membrane efflux proteins (OEP)"/>
    <property type="match status" value="1"/>
</dbReference>
<dbReference type="InterPro" id="IPR003423">
    <property type="entry name" value="OMP_efflux"/>
</dbReference>
<dbReference type="AlphaFoldDB" id="A0A918TS49"/>
<keyword evidence="2" id="KW-1134">Transmembrane beta strand</keyword>
<evidence type="ECO:0000256" key="1">
    <source>
        <dbReference type="ARBA" id="ARBA00007613"/>
    </source>
</evidence>
<proteinExistence type="inferred from homology"/>